<feature type="transmembrane region" description="Helical" evidence="1">
    <location>
        <begin position="89"/>
        <end position="115"/>
    </location>
</feature>
<sequence>MLLGRRRALRGVTDPESAAWPLLLDARFAVGASELVLGLDDRLTTSRNTEAWLGPAPGCEGSLHFPGLSSRRGEVVPPLRHEQNENKNVFIFLEIVFIVRYLFLLSLGGLGAASII</sequence>
<organism evidence="2 3">
    <name type="scientific">Rhizobium grahamii</name>
    <dbReference type="NCBI Taxonomy" id="1120045"/>
    <lineage>
        <taxon>Bacteria</taxon>
        <taxon>Pseudomonadati</taxon>
        <taxon>Pseudomonadota</taxon>
        <taxon>Alphaproteobacteria</taxon>
        <taxon>Hyphomicrobiales</taxon>
        <taxon>Rhizobiaceae</taxon>
        <taxon>Rhizobium/Agrobacterium group</taxon>
        <taxon>Rhizobium</taxon>
    </lineage>
</organism>
<dbReference type="Proteomes" id="UP000254939">
    <property type="component" value="Unassembled WGS sequence"/>
</dbReference>
<gene>
    <name evidence="2" type="ORF">B5K06_11275</name>
</gene>
<comment type="caution">
    <text evidence="2">The sequence shown here is derived from an EMBL/GenBank/DDBJ whole genome shotgun (WGS) entry which is preliminary data.</text>
</comment>
<accession>A0A370KR87</accession>
<keyword evidence="1" id="KW-1133">Transmembrane helix</keyword>
<name>A0A370KR87_9HYPH</name>
<proteinExistence type="predicted"/>
<evidence type="ECO:0000313" key="3">
    <source>
        <dbReference type="Proteomes" id="UP000254939"/>
    </source>
</evidence>
<keyword evidence="1" id="KW-0812">Transmembrane</keyword>
<evidence type="ECO:0000313" key="2">
    <source>
        <dbReference type="EMBL" id="RDJ12317.1"/>
    </source>
</evidence>
<dbReference type="AlphaFoldDB" id="A0A370KR87"/>
<keyword evidence="1" id="KW-0472">Membrane</keyword>
<dbReference type="EMBL" id="NAAC01000011">
    <property type="protein sequence ID" value="RDJ12317.1"/>
    <property type="molecule type" value="Genomic_DNA"/>
</dbReference>
<reference evidence="2 3" key="1">
    <citation type="submission" date="2017-03" db="EMBL/GenBank/DDBJ databases">
        <title>Genome analysis of Rhizobial strains effectives or ineffectives for nitrogen fixation isolated from bean seeds.</title>
        <authorList>
            <person name="Peralta H."/>
            <person name="Aguilar-Vera A."/>
            <person name="Mora Y."/>
            <person name="Vargas-Lagunas C."/>
            <person name="Girard L."/>
            <person name="Mora J."/>
        </authorList>
    </citation>
    <scope>NUCLEOTIDE SEQUENCE [LARGE SCALE GENOMIC DNA]</scope>
    <source>
        <strain evidence="2 3">CCGM3</strain>
    </source>
</reference>
<protein>
    <submittedName>
        <fullName evidence="2">Uncharacterized protein</fullName>
    </submittedName>
</protein>
<evidence type="ECO:0000256" key="1">
    <source>
        <dbReference type="SAM" id="Phobius"/>
    </source>
</evidence>